<dbReference type="EMBL" id="AP021861">
    <property type="protein sequence ID" value="BBO35957.1"/>
    <property type="molecule type" value="Genomic_DNA"/>
</dbReference>
<sequence length="50" mass="5983">MWKLRRFHNDLLKRLDNKLIGQWRRDASLCVSVTVDKGNDRRPKNARGTF</sequence>
<keyword evidence="2" id="KW-1185">Reference proteome</keyword>
<evidence type="ECO:0000313" key="1">
    <source>
        <dbReference type="EMBL" id="BBO35957.1"/>
    </source>
</evidence>
<gene>
    <name evidence="1" type="ORF">PLANPX_5569</name>
</gene>
<organism evidence="1 2">
    <name type="scientific">Lacipirellula parvula</name>
    <dbReference type="NCBI Taxonomy" id="2650471"/>
    <lineage>
        <taxon>Bacteria</taxon>
        <taxon>Pseudomonadati</taxon>
        <taxon>Planctomycetota</taxon>
        <taxon>Planctomycetia</taxon>
        <taxon>Pirellulales</taxon>
        <taxon>Lacipirellulaceae</taxon>
        <taxon>Lacipirellula</taxon>
    </lineage>
</organism>
<name>A0A5K7XIU4_9BACT</name>
<evidence type="ECO:0000313" key="2">
    <source>
        <dbReference type="Proteomes" id="UP000326837"/>
    </source>
</evidence>
<protein>
    <submittedName>
        <fullName evidence="1">Uncharacterized protein</fullName>
    </submittedName>
</protein>
<reference evidence="2" key="1">
    <citation type="submission" date="2019-10" db="EMBL/GenBank/DDBJ databases">
        <title>Lacipirellula parvula gen. nov., sp. nov., representing a lineage of planctomycetes widespread in freshwater anoxic habitats, and description of the family Lacipirellulaceae.</title>
        <authorList>
            <person name="Dedysh S.N."/>
            <person name="Kulichevskaya I.S."/>
            <person name="Beletsky A.V."/>
            <person name="Rakitin A.L."/>
            <person name="Mardanov A.V."/>
            <person name="Ivanova A.A."/>
            <person name="Saltykova V.X."/>
            <person name="Rijpstra W.I.C."/>
            <person name="Sinninghe Damste J.S."/>
            <person name="Ravin N.V."/>
        </authorList>
    </citation>
    <scope>NUCLEOTIDE SEQUENCE [LARGE SCALE GENOMIC DNA]</scope>
    <source>
        <strain evidence="2">PX69</strain>
    </source>
</reference>
<accession>A0A5K7XIU4</accession>
<proteinExistence type="predicted"/>
<dbReference type="AlphaFoldDB" id="A0A5K7XIU4"/>
<dbReference type="Proteomes" id="UP000326837">
    <property type="component" value="Chromosome"/>
</dbReference>
<dbReference type="KEGG" id="lpav:PLANPX_5569"/>